<evidence type="ECO:0000256" key="10">
    <source>
        <dbReference type="ARBA" id="ARBA00023180"/>
    </source>
</evidence>
<dbReference type="GO" id="GO:0005794">
    <property type="term" value="C:Golgi apparatus"/>
    <property type="evidence" value="ECO:0007669"/>
    <property type="project" value="TreeGrafter"/>
</dbReference>
<dbReference type="InterPro" id="IPR003859">
    <property type="entry name" value="Galactosyl_T"/>
</dbReference>
<dbReference type="OrthoDB" id="10038994at2759"/>
<reference evidence="13" key="1">
    <citation type="submission" date="2021-09" db="EMBL/GenBank/DDBJ databases">
        <authorList>
            <person name="Martin H S."/>
        </authorList>
    </citation>
    <scope>NUCLEOTIDE SEQUENCE</scope>
</reference>
<evidence type="ECO:0000313" key="13">
    <source>
        <dbReference type="EMBL" id="CAG9564961.1"/>
    </source>
</evidence>
<comment type="pathway">
    <text evidence="2">Protein modification; protein glycosylation.</text>
</comment>
<dbReference type="GO" id="GO:0008378">
    <property type="term" value="F:galactosyltransferase activity"/>
    <property type="evidence" value="ECO:0007669"/>
    <property type="project" value="TreeGrafter"/>
</dbReference>
<dbReference type="PANTHER" id="PTHR19300">
    <property type="entry name" value="BETA-1,4-GALACTOSYLTRANSFERASE"/>
    <property type="match status" value="1"/>
</dbReference>
<gene>
    <name evidence="13" type="ORF">DCHRY22_LOCUS5877</name>
</gene>
<protein>
    <submittedName>
        <fullName evidence="13">(African queen) hypothetical protein</fullName>
    </submittedName>
</protein>
<name>A0A8J2QTP5_9NEOP</name>
<keyword evidence="8" id="KW-1133">Transmembrane helix</keyword>
<dbReference type="InterPro" id="IPR027791">
    <property type="entry name" value="Galactosyl_T_C"/>
</dbReference>
<dbReference type="SUPFAM" id="SSF53448">
    <property type="entry name" value="Nucleotide-diphospho-sugar transferases"/>
    <property type="match status" value="1"/>
</dbReference>
<evidence type="ECO:0000256" key="2">
    <source>
        <dbReference type="ARBA" id="ARBA00004922"/>
    </source>
</evidence>
<dbReference type="CDD" id="cd00899">
    <property type="entry name" value="b4GalT"/>
    <property type="match status" value="1"/>
</dbReference>
<evidence type="ECO:0000259" key="12">
    <source>
        <dbReference type="Pfam" id="PF13733"/>
    </source>
</evidence>
<comment type="similarity">
    <text evidence="3">Belongs to the glycosyltransferase 7 family.</text>
</comment>
<feature type="domain" description="Galactosyltransferase C-terminal" evidence="11">
    <location>
        <begin position="139"/>
        <end position="201"/>
    </location>
</feature>
<evidence type="ECO:0000256" key="5">
    <source>
        <dbReference type="ARBA" id="ARBA00022679"/>
    </source>
</evidence>
<comment type="subcellular location">
    <subcellularLocation>
        <location evidence="1">Membrane</location>
        <topology evidence="1">Single-pass type II membrane protein</topology>
    </subcellularLocation>
</comment>
<evidence type="ECO:0000256" key="1">
    <source>
        <dbReference type="ARBA" id="ARBA00004606"/>
    </source>
</evidence>
<feature type="domain" description="Galactosyltransferase N-terminal" evidence="12">
    <location>
        <begin position="7"/>
        <end position="121"/>
    </location>
</feature>
<comment type="caution">
    <text evidence="13">The sequence shown here is derived from an EMBL/GenBank/DDBJ whole genome shotgun (WGS) entry which is preliminary data.</text>
</comment>
<dbReference type="GO" id="GO:0005975">
    <property type="term" value="P:carbohydrate metabolic process"/>
    <property type="evidence" value="ECO:0007669"/>
    <property type="project" value="InterPro"/>
</dbReference>
<evidence type="ECO:0000256" key="8">
    <source>
        <dbReference type="ARBA" id="ARBA00022989"/>
    </source>
</evidence>
<keyword evidence="4" id="KW-0328">Glycosyltransferase</keyword>
<dbReference type="Pfam" id="PF13733">
    <property type="entry name" value="Glyco_transf_7N"/>
    <property type="match status" value="1"/>
</dbReference>
<evidence type="ECO:0000256" key="3">
    <source>
        <dbReference type="ARBA" id="ARBA00005735"/>
    </source>
</evidence>
<evidence type="ECO:0000256" key="9">
    <source>
        <dbReference type="ARBA" id="ARBA00023136"/>
    </source>
</evidence>
<evidence type="ECO:0000256" key="4">
    <source>
        <dbReference type="ARBA" id="ARBA00022676"/>
    </source>
</evidence>
<sequence>MVFINRSVTEISEVDYPMVQNGGYYAPENCRSRHKVAIIVPYRNRKENLAVFITSMHPFLMKQKLEYRIFIVEQKGTELFNRGRLFNAGYLEVRKYGNWKCVVFHDVDLLPLDERILYSCPLWPRHMCGTVVEVKNPSFRTLFGGVSAMIPQHFEKVNGFSNVYWGWGGEDNDLFWRIRAVGLPIVRYNKLIAKYTSLQHEKSKPNTLRYNLLQGFARRFLRDGLTTLEYVVDKVILHHLYTHLMLDLNPRKINITKMMLEASRWK</sequence>
<dbReference type="Proteomes" id="UP000789524">
    <property type="component" value="Unassembled WGS sequence"/>
</dbReference>
<keyword evidence="5" id="KW-0808">Transferase</keyword>
<dbReference type="EMBL" id="CAKASE010000052">
    <property type="protein sequence ID" value="CAG9564961.1"/>
    <property type="molecule type" value="Genomic_DNA"/>
</dbReference>
<dbReference type="GO" id="GO:0006688">
    <property type="term" value="P:glycosphingolipid biosynthetic process"/>
    <property type="evidence" value="ECO:0007669"/>
    <property type="project" value="TreeGrafter"/>
</dbReference>
<dbReference type="GO" id="GO:0033842">
    <property type="term" value="F:N-acetyl-beta-glucosaminyl-derivative 4-beta-N-acetylgalactosaminyltransferase activity"/>
    <property type="evidence" value="ECO:0007669"/>
    <property type="project" value="TreeGrafter"/>
</dbReference>
<keyword evidence="6" id="KW-0812">Transmembrane</keyword>
<dbReference type="GO" id="GO:0016020">
    <property type="term" value="C:membrane"/>
    <property type="evidence" value="ECO:0007669"/>
    <property type="project" value="UniProtKB-SubCell"/>
</dbReference>
<dbReference type="Gene3D" id="3.90.550.10">
    <property type="entry name" value="Spore Coat Polysaccharide Biosynthesis Protein SpsA, Chain A"/>
    <property type="match status" value="1"/>
</dbReference>
<accession>A0A8J2QTP5</accession>
<dbReference type="InterPro" id="IPR029044">
    <property type="entry name" value="Nucleotide-diphossugar_trans"/>
</dbReference>
<dbReference type="Pfam" id="PF02709">
    <property type="entry name" value="Glyco_transf_7C"/>
    <property type="match status" value="1"/>
</dbReference>
<organism evidence="13 14">
    <name type="scientific">Danaus chrysippus</name>
    <name type="common">African queen</name>
    <dbReference type="NCBI Taxonomy" id="151541"/>
    <lineage>
        <taxon>Eukaryota</taxon>
        <taxon>Metazoa</taxon>
        <taxon>Ecdysozoa</taxon>
        <taxon>Arthropoda</taxon>
        <taxon>Hexapoda</taxon>
        <taxon>Insecta</taxon>
        <taxon>Pterygota</taxon>
        <taxon>Neoptera</taxon>
        <taxon>Endopterygota</taxon>
        <taxon>Lepidoptera</taxon>
        <taxon>Glossata</taxon>
        <taxon>Ditrysia</taxon>
        <taxon>Papilionoidea</taxon>
        <taxon>Nymphalidae</taxon>
        <taxon>Danainae</taxon>
        <taxon>Danaini</taxon>
        <taxon>Danaina</taxon>
        <taxon>Danaus</taxon>
        <taxon>Anosia</taxon>
    </lineage>
</organism>
<dbReference type="UniPathway" id="UPA00378"/>
<keyword evidence="9" id="KW-0472">Membrane</keyword>
<evidence type="ECO:0000256" key="7">
    <source>
        <dbReference type="ARBA" id="ARBA00022968"/>
    </source>
</evidence>
<keyword evidence="10" id="KW-0325">Glycoprotein</keyword>
<proteinExistence type="inferred from homology"/>
<evidence type="ECO:0000256" key="6">
    <source>
        <dbReference type="ARBA" id="ARBA00022692"/>
    </source>
</evidence>
<evidence type="ECO:0000313" key="14">
    <source>
        <dbReference type="Proteomes" id="UP000789524"/>
    </source>
</evidence>
<keyword evidence="14" id="KW-1185">Reference proteome</keyword>
<dbReference type="InterPro" id="IPR027995">
    <property type="entry name" value="Galactosyl_T_N"/>
</dbReference>
<dbReference type="PANTHER" id="PTHR19300:SF57">
    <property type="entry name" value="BETA-1,4-N-ACETYLGALACTOSAMINYLTRANSFERASE"/>
    <property type="match status" value="1"/>
</dbReference>
<keyword evidence="7" id="KW-0735">Signal-anchor</keyword>
<dbReference type="PRINTS" id="PR02050">
    <property type="entry name" value="B14GALTRFASE"/>
</dbReference>
<evidence type="ECO:0000259" key="11">
    <source>
        <dbReference type="Pfam" id="PF02709"/>
    </source>
</evidence>
<dbReference type="AlphaFoldDB" id="A0A8J2QTP5"/>